<dbReference type="EMBL" id="JABBWM010000005">
    <property type="protein sequence ID" value="KAG2117121.1"/>
    <property type="molecule type" value="Genomic_DNA"/>
</dbReference>
<dbReference type="GeneID" id="64702647"/>
<evidence type="ECO:0000313" key="3">
    <source>
        <dbReference type="Proteomes" id="UP000823399"/>
    </source>
</evidence>
<evidence type="ECO:0000313" key="2">
    <source>
        <dbReference type="EMBL" id="KAG2117121.1"/>
    </source>
</evidence>
<dbReference type="Proteomes" id="UP000823399">
    <property type="component" value="Unassembled WGS sequence"/>
</dbReference>
<name>A0A9P7FFT1_9AGAM</name>
<feature type="region of interest" description="Disordered" evidence="1">
    <location>
        <begin position="21"/>
        <end position="44"/>
    </location>
</feature>
<accession>A0A9P7FFT1</accession>
<dbReference type="RefSeq" id="XP_041298010.1">
    <property type="nucleotide sequence ID" value="XM_041440388.1"/>
</dbReference>
<sequence length="106" mass="11824">MVKMWNETEKRWNGPTVRIQRAGIRSQGKQKEESHIGGTSQRCGTTLVVESREERAYTCIEADDARDGNGPEDPINGKSVKEDEPVDGEGEDEGKMIGGPRDRCYL</sequence>
<proteinExistence type="predicted"/>
<evidence type="ECO:0000256" key="1">
    <source>
        <dbReference type="SAM" id="MobiDB-lite"/>
    </source>
</evidence>
<feature type="region of interest" description="Disordered" evidence="1">
    <location>
        <begin position="61"/>
        <end position="106"/>
    </location>
</feature>
<keyword evidence="3" id="KW-1185">Reference proteome</keyword>
<protein>
    <submittedName>
        <fullName evidence="2">Uncharacterized protein</fullName>
    </submittedName>
</protein>
<dbReference type="AlphaFoldDB" id="A0A9P7FFT1"/>
<gene>
    <name evidence="2" type="ORF">F5147DRAFT_757908</name>
</gene>
<reference evidence="2" key="1">
    <citation type="journal article" date="2020" name="New Phytol.">
        <title>Comparative genomics reveals dynamic genome evolution in host specialist ectomycorrhizal fungi.</title>
        <authorList>
            <person name="Lofgren L.A."/>
            <person name="Nguyen N.H."/>
            <person name="Vilgalys R."/>
            <person name="Ruytinx J."/>
            <person name="Liao H.L."/>
            <person name="Branco S."/>
            <person name="Kuo A."/>
            <person name="LaButti K."/>
            <person name="Lipzen A."/>
            <person name="Andreopoulos W."/>
            <person name="Pangilinan J."/>
            <person name="Riley R."/>
            <person name="Hundley H."/>
            <person name="Na H."/>
            <person name="Barry K."/>
            <person name="Grigoriev I.V."/>
            <person name="Stajich J.E."/>
            <person name="Kennedy P.G."/>
        </authorList>
    </citation>
    <scope>NUCLEOTIDE SEQUENCE</scope>
    <source>
        <strain evidence="2">FC423</strain>
    </source>
</reference>
<comment type="caution">
    <text evidence="2">The sequence shown here is derived from an EMBL/GenBank/DDBJ whole genome shotgun (WGS) entry which is preliminary data.</text>
</comment>
<organism evidence="2 3">
    <name type="scientific">Suillus discolor</name>
    <dbReference type="NCBI Taxonomy" id="1912936"/>
    <lineage>
        <taxon>Eukaryota</taxon>
        <taxon>Fungi</taxon>
        <taxon>Dikarya</taxon>
        <taxon>Basidiomycota</taxon>
        <taxon>Agaricomycotina</taxon>
        <taxon>Agaricomycetes</taxon>
        <taxon>Agaricomycetidae</taxon>
        <taxon>Boletales</taxon>
        <taxon>Suillineae</taxon>
        <taxon>Suillaceae</taxon>
        <taxon>Suillus</taxon>
    </lineage>
</organism>